<feature type="transmembrane region" description="Helical" evidence="1">
    <location>
        <begin position="54"/>
        <end position="75"/>
    </location>
</feature>
<reference evidence="2 3" key="1">
    <citation type="submission" date="2020-12" db="EMBL/GenBank/DDBJ databases">
        <title>Oil enriched cultivation method for isolating marine PHA-producing bacteria.</title>
        <authorList>
            <person name="Zheng W."/>
            <person name="Yu S."/>
            <person name="Huang Y."/>
        </authorList>
    </citation>
    <scope>NUCLEOTIDE SEQUENCE [LARGE SCALE GENOMIC DNA]</scope>
    <source>
        <strain evidence="2 3">SY-2-6</strain>
    </source>
</reference>
<gene>
    <name evidence="2" type="ORF">JF544_07280</name>
</gene>
<dbReference type="RefSeq" id="WP_206933155.1">
    <property type="nucleotide sequence ID" value="NZ_JAEKJY010000002.1"/>
</dbReference>
<evidence type="ECO:0000313" key="2">
    <source>
        <dbReference type="EMBL" id="MBN8235047.1"/>
    </source>
</evidence>
<comment type="caution">
    <text evidence="2">The sequence shown here is derived from an EMBL/GenBank/DDBJ whole genome shotgun (WGS) entry which is preliminary data.</text>
</comment>
<evidence type="ECO:0000313" key="3">
    <source>
        <dbReference type="Proteomes" id="UP000663970"/>
    </source>
</evidence>
<feature type="transmembrane region" description="Helical" evidence="1">
    <location>
        <begin position="21"/>
        <end position="42"/>
    </location>
</feature>
<keyword evidence="1" id="KW-1133">Transmembrane helix</keyword>
<keyword evidence="3" id="KW-1185">Reference proteome</keyword>
<feature type="transmembrane region" description="Helical" evidence="1">
    <location>
        <begin position="169"/>
        <end position="190"/>
    </location>
</feature>
<name>A0ABS3DUQ1_9BACI</name>
<protein>
    <submittedName>
        <fullName evidence="2">DUF624 domain-containing protein</fullName>
    </submittedName>
</protein>
<dbReference type="Proteomes" id="UP000663970">
    <property type="component" value="Unassembled WGS sequence"/>
</dbReference>
<organism evidence="2 3">
    <name type="scientific">Halobacillus kuroshimensis</name>
    <dbReference type="NCBI Taxonomy" id="302481"/>
    <lineage>
        <taxon>Bacteria</taxon>
        <taxon>Bacillati</taxon>
        <taxon>Bacillota</taxon>
        <taxon>Bacilli</taxon>
        <taxon>Bacillales</taxon>
        <taxon>Bacillaceae</taxon>
        <taxon>Halobacillus</taxon>
    </lineage>
</organism>
<dbReference type="EMBL" id="JAEKJY010000002">
    <property type="protein sequence ID" value="MBN8235047.1"/>
    <property type="molecule type" value="Genomic_DNA"/>
</dbReference>
<keyword evidence="1" id="KW-0812">Transmembrane</keyword>
<feature type="transmembrane region" description="Helical" evidence="1">
    <location>
        <begin position="105"/>
        <end position="125"/>
    </location>
</feature>
<proteinExistence type="predicted"/>
<feature type="transmembrane region" description="Helical" evidence="1">
    <location>
        <begin position="131"/>
        <end position="157"/>
    </location>
</feature>
<sequence length="232" mass="25975">MEQTSGVRGGLYAVSEWISRLVLANLSWAAFNLPVGLLLLSLLYSSGLQEAGYLLPPLIVLLPVLFFPATAALFAQAREWVRKDEEKGTRRSFWSYYKENYKTSAAAGTFLTILWGLLVADLYYFSAVNQLLMNVFLVLGILLFVYTINCFSVMVHYDMKARHVMKQALLITITSPVLFVAVAVSAGFMLMVSLYIFPLIIPIFTGSIIAFLSFSAFYRVYRKLNTENGPGC</sequence>
<keyword evidence="1" id="KW-0472">Membrane</keyword>
<evidence type="ECO:0000256" key="1">
    <source>
        <dbReference type="SAM" id="Phobius"/>
    </source>
</evidence>
<dbReference type="InterPro" id="IPR006938">
    <property type="entry name" value="DUF624"/>
</dbReference>
<feature type="transmembrane region" description="Helical" evidence="1">
    <location>
        <begin position="196"/>
        <end position="218"/>
    </location>
</feature>
<accession>A0ABS3DUQ1</accession>
<dbReference type="Pfam" id="PF04854">
    <property type="entry name" value="DUF624"/>
    <property type="match status" value="1"/>
</dbReference>